<dbReference type="PROSITE" id="PS51500">
    <property type="entry name" value="SIN"/>
    <property type="match status" value="1"/>
</dbReference>
<dbReference type="Pfam" id="PF08671">
    <property type="entry name" value="SinI"/>
    <property type="match status" value="1"/>
</dbReference>
<evidence type="ECO:0000259" key="1">
    <source>
        <dbReference type="PROSITE" id="PS51500"/>
    </source>
</evidence>
<evidence type="ECO:0000313" key="3">
    <source>
        <dbReference type="Proteomes" id="UP001597520"/>
    </source>
</evidence>
<feature type="domain" description="Sin" evidence="1">
    <location>
        <begin position="1"/>
        <end position="39"/>
    </location>
</feature>
<dbReference type="InterPro" id="IPR010981">
    <property type="entry name" value="SinR/SinI_dimer_dom"/>
</dbReference>
<dbReference type="Proteomes" id="UP001597520">
    <property type="component" value="Unassembled WGS sequence"/>
</dbReference>
<comment type="caution">
    <text evidence="2">The sequence shown here is derived from an EMBL/GenBank/DDBJ whole genome shotgun (WGS) entry which is preliminary data.</text>
</comment>
<keyword evidence="3" id="KW-1185">Reference proteome</keyword>
<dbReference type="RefSeq" id="WP_380713741.1">
    <property type="nucleotide sequence ID" value="NZ_JBHUML010000005.1"/>
</dbReference>
<dbReference type="EMBL" id="JBHUML010000005">
    <property type="protein sequence ID" value="MFD2706419.1"/>
    <property type="molecule type" value="Genomic_DNA"/>
</dbReference>
<reference evidence="3" key="1">
    <citation type="journal article" date="2019" name="Int. J. Syst. Evol. Microbiol.">
        <title>The Global Catalogue of Microorganisms (GCM) 10K type strain sequencing project: providing services to taxonomists for standard genome sequencing and annotation.</title>
        <authorList>
            <consortium name="The Broad Institute Genomics Platform"/>
            <consortium name="The Broad Institute Genome Sequencing Center for Infectious Disease"/>
            <person name="Wu L."/>
            <person name="Ma J."/>
        </authorList>
    </citation>
    <scope>NUCLEOTIDE SEQUENCE [LARGE SCALE GENOMIC DNA]</scope>
    <source>
        <strain evidence="3">KCTC 33792</strain>
    </source>
</reference>
<gene>
    <name evidence="2" type="ORF">ACFSUB_13200</name>
</gene>
<organism evidence="2 3">
    <name type="scientific">Salibacterium lacus</name>
    <dbReference type="NCBI Taxonomy" id="1898109"/>
    <lineage>
        <taxon>Bacteria</taxon>
        <taxon>Bacillati</taxon>
        <taxon>Bacillota</taxon>
        <taxon>Bacilli</taxon>
        <taxon>Bacillales</taxon>
        <taxon>Bacillaceae</taxon>
    </lineage>
</organism>
<name>A0ABW5T3B5_9BACI</name>
<accession>A0ABW5T3B5</accession>
<evidence type="ECO:0000313" key="2">
    <source>
        <dbReference type="EMBL" id="MFD2706419.1"/>
    </source>
</evidence>
<dbReference type="InterPro" id="IPR036281">
    <property type="entry name" value="SinR/SinI_dimer_dom_sf"/>
</dbReference>
<sequence length="44" mass="5046">MSSNKETHHLDREWVELMDEAKHIGLSPEEVLVFLTGSKEDYSG</sequence>
<proteinExistence type="predicted"/>
<dbReference type="SUPFAM" id="SSF47406">
    <property type="entry name" value="SinR repressor dimerisation domain-like"/>
    <property type="match status" value="1"/>
</dbReference>
<protein>
    <submittedName>
        <fullName evidence="2">Anti-repressor SinI family protein</fullName>
    </submittedName>
</protein>